<feature type="domain" description="Nuclear receptor" evidence="11">
    <location>
        <begin position="8"/>
        <end position="84"/>
    </location>
</feature>
<keyword evidence="5" id="KW-0805">Transcription regulation</keyword>
<dbReference type="PROSITE" id="PS00031">
    <property type="entry name" value="NUCLEAR_REC_DBD_1"/>
    <property type="match status" value="1"/>
</dbReference>
<dbReference type="AlphaFoldDB" id="A0A6J0BUR2"/>
<dbReference type="GO" id="GO:0005634">
    <property type="term" value="C:nucleus"/>
    <property type="evidence" value="ECO:0007669"/>
    <property type="project" value="UniProtKB-SubCell"/>
</dbReference>
<evidence type="ECO:0000256" key="4">
    <source>
        <dbReference type="ARBA" id="ARBA00022833"/>
    </source>
</evidence>
<dbReference type="PROSITE" id="PS51030">
    <property type="entry name" value="NUCLEAR_REC_DBD_2"/>
    <property type="match status" value="1"/>
</dbReference>
<keyword evidence="12" id="KW-1185">Reference proteome</keyword>
<dbReference type="InterPro" id="IPR050274">
    <property type="entry name" value="Nuclear_hormone_rcpt_NR2"/>
</dbReference>
<dbReference type="InterPro" id="IPR001628">
    <property type="entry name" value="Znf_hrmn_rcpt"/>
</dbReference>
<dbReference type="SMART" id="SM00399">
    <property type="entry name" value="ZnF_C4"/>
    <property type="match status" value="1"/>
</dbReference>
<keyword evidence="4" id="KW-0862">Zinc</keyword>
<comment type="subcellular location">
    <subcellularLocation>
        <location evidence="1">Nucleus</location>
    </subcellularLocation>
</comment>
<reference evidence="13" key="1">
    <citation type="submission" date="2025-08" db="UniProtKB">
        <authorList>
            <consortium name="RefSeq"/>
        </authorList>
    </citation>
    <scope>IDENTIFICATION</scope>
    <source>
        <tissue evidence="13">Thorax and Abdomen</tissue>
    </source>
</reference>
<dbReference type="GeneID" id="107222962"/>
<evidence type="ECO:0000259" key="11">
    <source>
        <dbReference type="PROSITE" id="PS51030"/>
    </source>
</evidence>
<dbReference type="PANTHER" id="PTHR24083">
    <property type="entry name" value="NUCLEAR HORMONE RECEPTOR"/>
    <property type="match status" value="1"/>
</dbReference>
<keyword evidence="8 13" id="KW-0675">Receptor</keyword>
<evidence type="ECO:0000313" key="13">
    <source>
        <dbReference type="RefSeq" id="XP_015518002.2"/>
    </source>
</evidence>
<dbReference type="OrthoDB" id="5771769at2759"/>
<dbReference type="InterPro" id="IPR035500">
    <property type="entry name" value="NHR-like_dom_sf"/>
</dbReference>
<evidence type="ECO:0000256" key="8">
    <source>
        <dbReference type="ARBA" id="ARBA00023170"/>
    </source>
</evidence>
<dbReference type="SUPFAM" id="SSF57716">
    <property type="entry name" value="Glucocorticoid receptor-like (DNA-binding domain)"/>
    <property type="match status" value="1"/>
</dbReference>
<dbReference type="GO" id="GO:0008270">
    <property type="term" value="F:zinc ion binding"/>
    <property type="evidence" value="ECO:0007669"/>
    <property type="project" value="UniProtKB-KW"/>
</dbReference>
<dbReference type="Gene3D" id="1.10.565.10">
    <property type="entry name" value="Retinoid X Receptor"/>
    <property type="match status" value="1"/>
</dbReference>
<sequence>MGRTLPAPVSCKVCGDRSYGKHYGVYCCDGCSCFFKRSVRRGVLYTCIAGTGSCAVDKARRNWCPHCRLKKCFTVRMNISAVQEERGPRRRLRMPSSRTPASGPSSNSSGSAFSEVSSLEPSVLITPKLVYETATNSTVNRLLLPPMNYPAQFGRTIIPGEMIQYEVSAQILLAAIRCARQHRDFSSLARAEQNSVLQRAWPLLFALRAAIWPLDIAALQGHASILGRTAVTSLSKARVAIIEARVDHVELSVLETFALCRPELTETNDGRMLMTKARDAAVDGLVRHLGPQSHSGTRIARIMLLLPSLSACCACDLANSLFAPIIGDAALNQVIASIQ</sequence>
<dbReference type="FunCoup" id="A0A6J0BUR2">
    <property type="interactions" value="1"/>
</dbReference>
<dbReference type="InterPro" id="IPR013088">
    <property type="entry name" value="Znf_NHR/GATA"/>
</dbReference>
<dbReference type="Gene3D" id="3.30.50.10">
    <property type="entry name" value="Erythroid Transcription Factor GATA-1, subunit A"/>
    <property type="match status" value="1"/>
</dbReference>
<dbReference type="Proteomes" id="UP000829291">
    <property type="component" value="Chromosome 3"/>
</dbReference>
<evidence type="ECO:0000256" key="7">
    <source>
        <dbReference type="ARBA" id="ARBA00023163"/>
    </source>
</evidence>
<evidence type="ECO:0000256" key="9">
    <source>
        <dbReference type="ARBA" id="ARBA00023242"/>
    </source>
</evidence>
<keyword evidence="9" id="KW-0539">Nucleus</keyword>
<dbReference type="GO" id="GO:0003700">
    <property type="term" value="F:DNA-binding transcription factor activity"/>
    <property type="evidence" value="ECO:0007669"/>
    <property type="project" value="InterPro"/>
</dbReference>
<evidence type="ECO:0000256" key="3">
    <source>
        <dbReference type="ARBA" id="ARBA00022771"/>
    </source>
</evidence>
<keyword evidence="3" id="KW-0863">Zinc-finger</keyword>
<keyword evidence="6" id="KW-0238">DNA-binding</keyword>
<dbReference type="SUPFAM" id="SSF48508">
    <property type="entry name" value="Nuclear receptor ligand-binding domain"/>
    <property type="match status" value="1"/>
</dbReference>
<organism evidence="13">
    <name type="scientific">Neodiprion lecontei</name>
    <name type="common">Redheaded pine sawfly</name>
    <dbReference type="NCBI Taxonomy" id="441921"/>
    <lineage>
        <taxon>Eukaryota</taxon>
        <taxon>Metazoa</taxon>
        <taxon>Ecdysozoa</taxon>
        <taxon>Arthropoda</taxon>
        <taxon>Hexapoda</taxon>
        <taxon>Insecta</taxon>
        <taxon>Pterygota</taxon>
        <taxon>Neoptera</taxon>
        <taxon>Endopterygota</taxon>
        <taxon>Hymenoptera</taxon>
        <taxon>Tenthredinoidea</taxon>
        <taxon>Diprionidae</taxon>
        <taxon>Diprioninae</taxon>
        <taxon>Neodiprion</taxon>
    </lineage>
</organism>
<dbReference type="GO" id="GO:0043565">
    <property type="term" value="F:sequence-specific DNA binding"/>
    <property type="evidence" value="ECO:0007669"/>
    <property type="project" value="InterPro"/>
</dbReference>
<keyword evidence="7" id="KW-0804">Transcription</keyword>
<dbReference type="RefSeq" id="XP_015518002.2">
    <property type="nucleotide sequence ID" value="XM_015662516.2"/>
</dbReference>
<feature type="compositionally biased region" description="Low complexity" evidence="10">
    <location>
        <begin position="96"/>
        <end position="114"/>
    </location>
</feature>
<evidence type="ECO:0000256" key="10">
    <source>
        <dbReference type="SAM" id="MobiDB-lite"/>
    </source>
</evidence>
<dbReference type="CDD" id="cd06957">
    <property type="entry name" value="NR_DBD_PNR_like_2"/>
    <property type="match status" value="1"/>
</dbReference>
<evidence type="ECO:0000256" key="2">
    <source>
        <dbReference type="ARBA" id="ARBA00022723"/>
    </source>
</evidence>
<evidence type="ECO:0000256" key="1">
    <source>
        <dbReference type="ARBA" id="ARBA00004123"/>
    </source>
</evidence>
<evidence type="ECO:0000256" key="5">
    <source>
        <dbReference type="ARBA" id="ARBA00023015"/>
    </source>
</evidence>
<protein>
    <submittedName>
        <fullName evidence="13">Nuclear receptor subfamily 2 group E member 1</fullName>
    </submittedName>
</protein>
<keyword evidence="2" id="KW-0479">Metal-binding</keyword>
<name>A0A6J0BUR2_NEOLC</name>
<dbReference type="KEGG" id="nlo:107222962"/>
<evidence type="ECO:0000256" key="6">
    <source>
        <dbReference type="ARBA" id="ARBA00023125"/>
    </source>
</evidence>
<accession>A0A6J0BUR2</accession>
<gene>
    <name evidence="13" type="primary">LOC107222962</name>
</gene>
<dbReference type="PRINTS" id="PR00047">
    <property type="entry name" value="STROIDFINGER"/>
</dbReference>
<dbReference type="Pfam" id="PF00105">
    <property type="entry name" value="zf-C4"/>
    <property type="match status" value="1"/>
</dbReference>
<evidence type="ECO:0000313" key="12">
    <source>
        <dbReference type="Proteomes" id="UP000829291"/>
    </source>
</evidence>
<feature type="region of interest" description="Disordered" evidence="10">
    <location>
        <begin position="84"/>
        <end position="114"/>
    </location>
</feature>
<dbReference type="InParanoid" id="A0A6J0BUR2"/>
<proteinExistence type="predicted"/>